<dbReference type="InterPro" id="IPR011419">
    <property type="entry name" value="ATP12_ATP_synth-F1-assembly"/>
</dbReference>
<evidence type="ECO:0000313" key="6">
    <source>
        <dbReference type="Proteomes" id="UP000190130"/>
    </source>
</evidence>
<accession>A0A1T5AAH9</accession>
<dbReference type="PANTHER" id="PTHR21013:SF10">
    <property type="entry name" value="ATP SYNTHASE MITOCHONDRIAL F1 COMPLEX ASSEMBLY FACTOR 2"/>
    <property type="match status" value="1"/>
</dbReference>
<dbReference type="PANTHER" id="PTHR21013">
    <property type="entry name" value="ATP SYNTHASE MITOCHONDRIAL F1 COMPLEX ASSEMBLY FACTOR 2/ATP12 PROTEIN, MITOCHONDRIAL PRECURSOR"/>
    <property type="match status" value="1"/>
</dbReference>
<evidence type="ECO:0000256" key="1">
    <source>
        <dbReference type="ARBA" id="ARBA00008231"/>
    </source>
</evidence>
<keyword evidence="2" id="KW-0809">Transit peptide</keyword>
<name>A0A1T5AAH9_9HYPH</name>
<evidence type="ECO:0000313" key="5">
    <source>
        <dbReference type="EMBL" id="SKB31859.1"/>
    </source>
</evidence>
<organism evidence="5 6">
    <name type="scientific">Bosea thiooxidans</name>
    <dbReference type="NCBI Taxonomy" id="53254"/>
    <lineage>
        <taxon>Bacteria</taxon>
        <taxon>Pseudomonadati</taxon>
        <taxon>Pseudomonadota</taxon>
        <taxon>Alphaproteobacteria</taxon>
        <taxon>Hyphomicrobiales</taxon>
        <taxon>Boseaceae</taxon>
        <taxon>Bosea</taxon>
    </lineage>
</organism>
<dbReference type="InterPro" id="IPR042272">
    <property type="entry name" value="ATP12_ATP_synth-F1-assembly_N"/>
</dbReference>
<dbReference type="InterPro" id="IPR023335">
    <property type="entry name" value="ATP12_ortho_dom_sf"/>
</dbReference>
<dbReference type="AlphaFoldDB" id="A0A1T5AAH9"/>
<comment type="similarity">
    <text evidence="1">Belongs to the ATP12 family.</text>
</comment>
<evidence type="ECO:0000256" key="2">
    <source>
        <dbReference type="ARBA" id="ARBA00022946"/>
    </source>
</evidence>
<protein>
    <submittedName>
        <fullName evidence="5">Chaperone required for the assembly of the F1-ATPase</fullName>
    </submittedName>
</protein>
<feature type="region of interest" description="Disordered" evidence="4">
    <location>
        <begin position="1"/>
        <end position="25"/>
    </location>
</feature>
<dbReference type="EMBL" id="FUYX01000001">
    <property type="protein sequence ID" value="SKB31859.1"/>
    <property type="molecule type" value="Genomic_DNA"/>
</dbReference>
<proteinExistence type="inferred from homology"/>
<evidence type="ECO:0000256" key="3">
    <source>
        <dbReference type="ARBA" id="ARBA00023186"/>
    </source>
</evidence>
<reference evidence="5 6" key="1">
    <citation type="submission" date="2017-02" db="EMBL/GenBank/DDBJ databases">
        <authorList>
            <person name="Peterson S.W."/>
        </authorList>
    </citation>
    <scope>NUCLEOTIDE SEQUENCE [LARGE SCALE GENOMIC DNA]</scope>
    <source>
        <strain evidence="5 6">DSM 9653</strain>
    </source>
</reference>
<sequence length="268" mass="28989">MRYGEAMSTDDFLARFGSPGERQPDPVAAAQQAMRNALPARFYKQAGVLEQNGLFHVALDGRTARTPARKPLAIGSRTVAEALAAEWDRQLERIDPARMPLTRLVNSALDGVEDQQEAVRAEIVRYAGSDALCYRAGEPEALVARQDETWQPILTAVEALIGARFVLAEGIVFAEQSAETLAAVARQVAAIPAPLALAGAHNVMTLTGSAILMLALANGRIDAEAAWEAAHLDEDYQISVWGQDEEAAERRAARRLEYDAAVLLLMKG</sequence>
<dbReference type="SUPFAM" id="SSF160909">
    <property type="entry name" value="ATP12-like"/>
    <property type="match status" value="1"/>
</dbReference>
<keyword evidence="3" id="KW-0143">Chaperone</keyword>
<dbReference type="Proteomes" id="UP000190130">
    <property type="component" value="Unassembled WGS sequence"/>
</dbReference>
<dbReference type="GO" id="GO:0043461">
    <property type="term" value="P:proton-transporting ATP synthase complex assembly"/>
    <property type="evidence" value="ECO:0007669"/>
    <property type="project" value="InterPro"/>
</dbReference>
<dbReference type="Gene3D" id="3.30.2180.10">
    <property type="entry name" value="ATP12-like"/>
    <property type="match status" value="1"/>
</dbReference>
<dbReference type="Gene3D" id="1.10.3580.10">
    <property type="entry name" value="ATP12 ATPase"/>
    <property type="match status" value="1"/>
</dbReference>
<gene>
    <name evidence="5" type="ORF">SAMN05660750_00016</name>
</gene>
<dbReference type="Pfam" id="PF07542">
    <property type="entry name" value="ATP12"/>
    <property type="match status" value="1"/>
</dbReference>
<evidence type="ECO:0000256" key="4">
    <source>
        <dbReference type="SAM" id="MobiDB-lite"/>
    </source>
</evidence>